<keyword evidence="2" id="KW-0732">Signal</keyword>
<evidence type="ECO:0000256" key="1">
    <source>
        <dbReference type="SAM" id="MobiDB-lite"/>
    </source>
</evidence>
<protein>
    <recommendedName>
        <fullName evidence="5">Conidiation-specific protein 13</fullName>
    </recommendedName>
</protein>
<feature type="region of interest" description="Disordered" evidence="1">
    <location>
        <begin position="25"/>
        <end position="46"/>
    </location>
</feature>
<dbReference type="Proteomes" id="UP001396898">
    <property type="component" value="Unassembled WGS sequence"/>
</dbReference>
<proteinExistence type="predicted"/>
<dbReference type="EMBL" id="JAQQWI010000009">
    <property type="protein sequence ID" value="KAK8023168.1"/>
    <property type="molecule type" value="Genomic_DNA"/>
</dbReference>
<dbReference type="SUPFAM" id="SSF55486">
    <property type="entry name" value="Metalloproteases ('zincins'), catalytic domain"/>
    <property type="match status" value="1"/>
</dbReference>
<name>A0ABR1RZH4_9PEZI</name>
<accession>A0ABR1RZH4</accession>
<dbReference type="Gene3D" id="3.40.390.10">
    <property type="entry name" value="Collagenase (Catalytic Domain)"/>
    <property type="match status" value="1"/>
</dbReference>
<dbReference type="InterPro" id="IPR024079">
    <property type="entry name" value="MetalloPept_cat_dom_sf"/>
</dbReference>
<evidence type="ECO:0000313" key="4">
    <source>
        <dbReference type="Proteomes" id="UP001396898"/>
    </source>
</evidence>
<sequence length="325" mass="35847">MGSLLTAFLLFLGLLGVAMGDNNQTHVPPNVPPKAADKPAKKPVTHPELNANLSPALFEHLPPTWGSWKGWASGWIPKPCREAAEKHHLNPWEMEVYSVKYTDCDEPWTICRHYKDSISIAKMAETFGNIPIGMREYFGTIVTLPDLGGPVGLTYLEAGLPVIQFLYGWFIESVLIHEISHVLDTQIPNEYGHGRFSNTSVWKGNYSLDAAAVTRYSLTNWSENFAEASIAALYDLVVPGGLANVTADAKSVSHVVSTYKHALGDIIKPRSKPKCTKRWRNAEIVPVSDKRVPPYPPLDVSIKSSSVTQMENASKGTIMNCTLPH</sequence>
<reference evidence="3 4" key="1">
    <citation type="submission" date="2023-01" db="EMBL/GenBank/DDBJ databases">
        <title>Analysis of 21 Apiospora genomes using comparative genomics revels a genus with tremendous synthesis potential of carbohydrate active enzymes and secondary metabolites.</title>
        <authorList>
            <person name="Sorensen T."/>
        </authorList>
    </citation>
    <scope>NUCLEOTIDE SEQUENCE [LARGE SCALE GENOMIC DNA]</scope>
    <source>
        <strain evidence="3 4">CBS 20057</strain>
    </source>
</reference>
<comment type="caution">
    <text evidence="3">The sequence shown here is derived from an EMBL/GenBank/DDBJ whole genome shotgun (WGS) entry which is preliminary data.</text>
</comment>
<keyword evidence="4" id="KW-1185">Reference proteome</keyword>
<evidence type="ECO:0000256" key="2">
    <source>
        <dbReference type="SAM" id="SignalP"/>
    </source>
</evidence>
<gene>
    <name evidence="3" type="ORF">PG991_007049</name>
</gene>
<organism evidence="3 4">
    <name type="scientific">Apiospora marii</name>
    <dbReference type="NCBI Taxonomy" id="335849"/>
    <lineage>
        <taxon>Eukaryota</taxon>
        <taxon>Fungi</taxon>
        <taxon>Dikarya</taxon>
        <taxon>Ascomycota</taxon>
        <taxon>Pezizomycotina</taxon>
        <taxon>Sordariomycetes</taxon>
        <taxon>Xylariomycetidae</taxon>
        <taxon>Amphisphaeriales</taxon>
        <taxon>Apiosporaceae</taxon>
        <taxon>Apiospora</taxon>
    </lineage>
</organism>
<evidence type="ECO:0008006" key="5">
    <source>
        <dbReference type="Google" id="ProtNLM"/>
    </source>
</evidence>
<feature type="chain" id="PRO_5047324888" description="Conidiation-specific protein 13" evidence="2">
    <location>
        <begin position="21"/>
        <end position="325"/>
    </location>
</feature>
<evidence type="ECO:0000313" key="3">
    <source>
        <dbReference type="EMBL" id="KAK8023168.1"/>
    </source>
</evidence>
<feature type="signal peptide" evidence="2">
    <location>
        <begin position="1"/>
        <end position="20"/>
    </location>
</feature>